<organism evidence="3 4">
    <name type="scientific">Anaerohalosphaera lusitana</name>
    <dbReference type="NCBI Taxonomy" id="1936003"/>
    <lineage>
        <taxon>Bacteria</taxon>
        <taxon>Pseudomonadati</taxon>
        <taxon>Planctomycetota</taxon>
        <taxon>Phycisphaerae</taxon>
        <taxon>Sedimentisphaerales</taxon>
        <taxon>Anaerohalosphaeraceae</taxon>
        <taxon>Anaerohalosphaera</taxon>
    </lineage>
</organism>
<dbReference type="Pfam" id="PF00722">
    <property type="entry name" value="Glyco_hydro_16"/>
    <property type="match status" value="1"/>
</dbReference>
<dbReference type="CDD" id="cd08023">
    <property type="entry name" value="GH16_laminarinase_like"/>
    <property type="match status" value="1"/>
</dbReference>
<dbReference type="PANTHER" id="PTHR10963">
    <property type="entry name" value="GLYCOSYL HYDROLASE-RELATED"/>
    <property type="match status" value="1"/>
</dbReference>
<dbReference type="InterPro" id="IPR018247">
    <property type="entry name" value="EF_Hand_1_Ca_BS"/>
</dbReference>
<dbReference type="OrthoDB" id="9809583at2"/>
<dbReference type="EMBL" id="CP019791">
    <property type="protein sequence ID" value="AQT69136.1"/>
    <property type="molecule type" value="Genomic_DNA"/>
</dbReference>
<dbReference type="InterPro" id="IPR013320">
    <property type="entry name" value="ConA-like_dom_sf"/>
</dbReference>
<dbReference type="PANTHER" id="PTHR10963:SF55">
    <property type="entry name" value="GLYCOSIDE HYDROLASE FAMILY 16 PROTEIN"/>
    <property type="match status" value="1"/>
</dbReference>
<keyword evidence="4" id="KW-1185">Reference proteome</keyword>
<evidence type="ECO:0000259" key="2">
    <source>
        <dbReference type="PROSITE" id="PS51762"/>
    </source>
</evidence>
<dbReference type="SUPFAM" id="SSF49899">
    <property type="entry name" value="Concanavalin A-like lectins/glucanases"/>
    <property type="match status" value="1"/>
</dbReference>
<dbReference type="Proteomes" id="UP000189674">
    <property type="component" value="Chromosome"/>
</dbReference>
<dbReference type="GO" id="GO:0042973">
    <property type="term" value="F:glucan endo-1,3-beta-D-glucosidase activity"/>
    <property type="evidence" value="ECO:0007669"/>
    <property type="project" value="UniProtKB-EC"/>
</dbReference>
<proteinExistence type="inferred from homology"/>
<reference evidence="4" key="1">
    <citation type="submission" date="2017-02" db="EMBL/GenBank/DDBJ databases">
        <title>Comparative genomics and description of representatives of a novel lineage of planctomycetes thriving in anoxic sediments.</title>
        <authorList>
            <person name="Spring S."/>
            <person name="Bunk B."/>
            <person name="Sproer C."/>
        </authorList>
    </citation>
    <scope>NUCLEOTIDE SEQUENCE [LARGE SCALE GENOMIC DNA]</scope>
    <source>
        <strain evidence="4">ST-NAGAB-D1</strain>
    </source>
</reference>
<dbReference type="AlphaFoldDB" id="A0A1U9NNP3"/>
<dbReference type="Gene3D" id="2.60.120.260">
    <property type="entry name" value="Galactose-binding domain-like"/>
    <property type="match status" value="1"/>
</dbReference>
<accession>A0A1U9NNP3</accession>
<dbReference type="PROSITE" id="PS51762">
    <property type="entry name" value="GH16_2"/>
    <property type="match status" value="1"/>
</dbReference>
<protein>
    <submittedName>
        <fullName evidence="3">Glucan endo-1,3-beta-glucosidase A1</fullName>
        <ecNumber evidence="3">3.2.1.39</ecNumber>
    </submittedName>
</protein>
<dbReference type="InterPro" id="IPR000757">
    <property type="entry name" value="Beta-glucanase-like"/>
</dbReference>
<feature type="domain" description="GH16" evidence="2">
    <location>
        <begin position="247"/>
        <end position="503"/>
    </location>
</feature>
<dbReference type="STRING" id="1936003.STSP2_02323"/>
<dbReference type="Gene3D" id="2.60.120.200">
    <property type="match status" value="1"/>
</dbReference>
<dbReference type="GO" id="GO:0000272">
    <property type="term" value="P:polysaccharide catabolic process"/>
    <property type="evidence" value="ECO:0007669"/>
    <property type="project" value="InterPro"/>
</dbReference>
<dbReference type="InterPro" id="IPR050546">
    <property type="entry name" value="Glycosyl_Hydrlase_16"/>
</dbReference>
<keyword evidence="3" id="KW-0326">Glycosidase</keyword>
<keyword evidence="3" id="KW-0378">Hydrolase</keyword>
<dbReference type="InterPro" id="IPR036439">
    <property type="entry name" value="Dockerin_dom_sf"/>
</dbReference>
<dbReference type="PROSITE" id="PS00018">
    <property type="entry name" value="EF_HAND_1"/>
    <property type="match status" value="1"/>
</dbReference>
<gene>
    <name evidence="3" type="primary">glcA_3</name>
    <name evidence="3" type="ORF">STSP2_02323</name>
</gene>
<name>A0A1U9NNP3_9BACT</name>
<evidence type="ECO:0000313" key="4">
    <source>
        <dbReference type="Proteomes" id="UP000189674"/>
    </source>
</evidence>
<dbReference type="Gene3D" id="1.10.1330.10">
    <property type="entry name" value="Dockerin domain"/>
    <property type="match status" value="1"/>
</dbReference>
<comment type="similarity">
    <text evidence="1">Belongs to the glycosyl hydrolase 16 family.</text>
</comment>
<dbReference type="EC" id="3.2.1.39" evidence="3"/>
<sequence length="503" mass="55704">MSMHRWVIYSNIIFGDGHMRLFLLLLFCLSNLSFANLLSNPGFEDGGTGQLTYTTIPGWSVWGTNGWHHNDPGRTIEQKAVKLWWDDAGLFQDFSVTGGKDYRFSASMLSGSSEPLTGWEGIVKAEFYDGVNMQPSDAVSVTEIGRFYPGDDAVDQWKKVSSTVTAPAEAEVGRIVFMITGTSGSGALNFDSASVGAALPSADFNGDGLTDMRDLARLGDSWMQANSACDLDGSGLIDIDDLLVFASEWLTDTTIYAGYDLVWADEFDGNTLDEANWTRMTISGADSGNWELQHYTDEAANACVADGELVIKAMEQSYWSASENRMYDYTSARLTSTGKRDFLYGIFEARIKIPTGQGIWPAFWMLPSDWEYGGWPASGEIDIMEAINDTDVIHGTIHYGGQGAHDSSGGSYSDGGVNFGDDYHIYTMVWEPTVMHWYVDGQLYSTKSSWWSEGEPFPAPFDKRFHLLLNIAVGGNWPGSPDETTVFPQTMHVDYVRVYQREQ</sequence>
<dbReference type="KEGG" id="alus:STSP2_02323"/>
<evidence type="ECO:0000313" key="3">
    <source>
        <dbReference type="EMBL" id="AQT69136.1"/>
    </source>
</evidence>
<evidence type="ECO:0000256" key="1">
    <source>
        <dbReference type="ARBA" id="ARBA00006865"/>
    </source>
</evidence>